<evidence type="ECO:0000313" key="3">
    <source>
        <dbReference type="Proteomes" id="UP001341281"/>
    </source>
</evidence>
<keyword evidence="3" id="KW-1185">Reference proteome</keyword>
<dbReference type="InterPro" id="IPR007750">
    <property type="entry name" value="DUF674"/>
</dbReference>
<name>A0AAQ3TE51_PASNO</name>
<sequence>MGFVKEAVTYTVMDNLKVAAISPVSVIIALKALGVTDTSSLREETVLWGYNEYSRSRAQHEAAGGHQGPARAVRRGRQGRRGLPPLPPHAARRHGGQDPEQGRHGRLHRQPLYGSVDSYVRSAAAKDALLSPAGGYDNAAANKLLRLPSSEATSSTDELYRCNTGFTSYTECRSLLTRVYGERCRRKNCGGKMTVAMRPVDSSNGSAAPASDGAGGGAGFVRAGVTYAVMDDLEVAPMSAAFSGGIDLLDTFGVTGIGMLQQKTVQLGHAEGLEILRVSLQSKTALTDGDLRAAGANEGRGSVVGDVPKEFLLPLLQLRLLLPLLLNSTTTSTAGTMAKVDLDAGGRPVFPTHTVKGFSIMPCMVEEMVKRDYTSRLVRDAFCLYCAKSFCTDVCSHHDHHRRLDLPGDVVLRLERRRGRPCVRCTGTEWWTSHMDMALGDPVHEGVDDQGRYYELLPLLWYMAAPTCPNTKSTTLSMKLLIDIKGQRVLYAEAGKDVVDFLFSLLTLPVGTVVKILSKDAMVGSIGNLYGSVEKLDETYVRSAGAKGALLAPAGGYESGKLLQLPEPSEPSAEYYRCCYNRYSECQTYMSKVIGTRCLHNNCGGNMNVKMMVVVDSSDASGGEAEAAGAAQPAGHAGGKGFVQGVVTYTVMDDLKVAPMSTISGITLLSTFGITDIGMLQEKTVQLDYEQGLKILKASLQSKTVLTDVFLLLVAKEAQVVVLAEAGKDVVDFLLGLLAMPVGAVVKLLGRDKDGALAALASLYGSVQRMDAEYMQSPATRDALLSPAPAHPALVAAAGGFPSLVQPAPAPPGPAAGAGKARLSSSLKSLAELPPLGIGGACHCPACLAAQEQQGSRGFVRARVTFTVMDDLTVTPMSNISSITLLHKLGVGVEDLGALEERTVKIGYQEGLEILRASLRSKTVLTDVFLTNKKKRAREKNGATQQQEENRAPDKNGATQQHQEEKRARLLIDTASEHVLFAEAGKDVVDFILGLLAMPLGAVWHLLRDGDAADALGSIANIYASVEKMDPAHMQSAEARDALVVNDTSPASPSLRLLPVITTAPAFAHMPPPACPWHPPPMSGIPMAPLHPNPMHLPPPPPPPPVPLQPRARDGGGIALLPPPMYRCHACLALGSLQSSEGFVQGVANYTVTDDLTVTPASNLSTVALLGRLGVKDLAALEERTVTVGHKECLEILKVSLRSKTVLTDVFVGKTNKRARTAGGDEDDD</sequence>
<feature type="region of interest" description="Disordered" evidence="1">
    <location>
        <begin position="58"/>
        <end position="108"/>
    </location>
</feature>
<dbReference type="PANTHER" id="PTHR33103:SF52">
    <property type="entry name" value="OS01G0154100 PROTEIN"/>
    <property type="match status" value="1"/>
</dbReference>
<accession>A0AAQ3TE51</accession>
<evidence type="ECO:0000256" key="1">
    <source>
        <dbReference type="SAM" id="MobiDB-lite"/>
    </source>
</evidence>
<proteinExistence type="predicted"/>
<reference evidence="2 3" key="1">
    <citation type="submission" date="2024-02" db="EMBL/GenBank/DDBJ databases">
        <title>High-quality chromosome-scale genome assembly of Pensacola bahiagrass (Paspalum notatum Flugge var. saurae).</title>
        <authorList>
            <person name="Vega J.M."/>
            <person name="Podio M."/>
            <person name="Orjuela J."/>
            <person name="Siena L.A."/>
            <person name="Pessino S.C."/>
            <person name="Combes M.C."/>
            <person name="Mariac C."/>
            <person name="Albertini E."/>
            <person name="Pupilli F."/>
            <person name="Ortiz J.P.A."/>
            <person name="Leblanc O."/>
        </authorList>
    </citation>
    <scope>NUCLEOTIDE SEQUENCE [LARGE SCALE GENOMIC DNA]</scope>
    <source>
        <strain evidence="2">R1</strain>
        <tissue evidence="2">Leaf</tissue>
    </source>
</reference>
<dbReference type="PANTHER" id="PTHR33103">
    <property type="entry name" value="OS01G0153900 PROTEIN"/>
    <property type="match status" value="1"/>
</dbReference>
<dbReference type="Pfam" id="PF05056">
    <property type="entry name" value="DUF674"/>
    <property type="match status" value="5"/>
</dbReference>
<dbReference type="AlphaFoldDB" id="A0AAQ3TE51"/>
<dbReference type="Proteomes" id="UP001341281">
    <property type="component" value="Chromosome 04"/>
</dbReference>
<feature type="region of interest" description="Disordered" evidence="1">
    <location>
        <begin position="935"/>
        <end position="965"/>
    </location>
</feature>
<gene>
    <name evidence="2" type="ORF">U9M48_020784</name>
</gene>
<dbReference type="EMBL" id="CP144748">
    <property type="protein sequence ID" value="WVZ72299.1"/>
    <property type="molecule type" value="Genomic_DNA"/>
</dbReference>
<evidence type="ECO:0000313" key="2">
    <source>
        <dbReference type="EMBL" id="WVZ72299.1"/>
    </source>
</evidence>
<protein>
    <submittedName>
        <fullName evidence="2">Uncharacterized protein</fullName>
    </submittedName>
</protein>
<organism evidence="2 3">
    <name type="scientific">Paspalum notatum var. saurae</name>
    <dbReference type="NCBI Taxonomy" id="547442"/>
    <lineage>
        <taxon>Eukaryota</taxon>
        <taxon>Viridiplantae</taxon>
        <taxon>Streptophyta</taxon>
        <taxon>Embryophyta</taxon>
        <taxon>Tracheophyta</taxon>
        <taxon>Spermatophyta</taxon>
        <taxon>Magnoliopsida</taxon>
        <taxon>Liliopsida</taxon>
        <taxon>Poales</taxon>
        <taxon>Poaceae</taxon>
        <taxon>PACMAD clade</taxon>
        <taxon>Panicoideae</taxon>
        <taxon>Andropogonodae</taxon>
        <taxon>Paspaleae</taxon>
        <taxon>Paspalinae</taxon>
        <taxon>Paspalum</taxon>
    </lineage>
</organism>